<feature type="transmembrane region" description="Helical" evidence="1">
    <location>
        <begin position="136"/>
        <end position="155"/>
    </location>
</feature>
<evidence type="ECO:0000313" key="7">
    <source>
        <dbReference type="Proteomes" id="UP000435112"/>
    </source>
</evidence>
<organism evidence="4 6">
    <name type="scientific">Phytophthora rubi</name>
    <dbReference type="NCBI Taxonomy" id="129364"/>
    <lineage>
        <taxon>Eukaryota</taxon>
        <taxon>Sar</taxon>
        <taxon>Stramenopiles</taxon>
        <taxon>Oomycota</taxon>
        <taxon>Peronosporomycetes</taxon>
        <taxon>Peronosporales</taxon>
        <taxon>Peronosporaceae</taxon>
        <taxon>Phytophthora</taxon>
    </lineage>
</organism>
<evidence type="ECO:0000313" key="6">
    <source>
        <dbReference type="Proteomes" id="UP000434957"/>
    </source>
</evidence>
<evidence type="ECO:0000313" key="3">
    <source>
        <dbReference type="EMBL" id="KAE8976425.1"/>
    </source>
</evidence>
<dbReference type="EMBL" id="QXFU01004712">
    <property type="protein sequence ID" value="KAE8967422.1"/>
    <property type="molecule type" value="Genomic_DNA"/>
</dbReference>
<feature type="transmembrane region" description="Helical" evidence="1">
    <location>
        <begin position="110"/>
        <end position="130"/>
    </location>
</feature>
<dbReference type="Proteomes" id="UP000434957">
    <property type="component" value="Unassembled WGS sequence"/>
</dbReference>
<dbReference type="AlphaFoldDB" id="A0A6A4C596"/>
<dbReference type="EMBL" id="QXFV01003474">
    <property type="protein sequence ID" value="KAE8976425.1"/>
    <property type="molecule type" value="Genomic_DNA"/>
</dbReference>
<evidence type="ECO:0000313" key="2">
    <source>
        <dbReference type="EMBL" id="KAE8967422.1"/>
    </source>
</evidence>
<keyword evidence="1" id="KW-1133">Transmembrane helix</keyword>
<keyword evidence="1" id="KW-0472">Membrane</keyword>
<name>A0A6A4C596_9STRA</name>
<keyword evidence="6" id="KW-1185">Reference proteome</keyword>
<protein>
    <submittedName>
        <fullName evidence="4">Uncharacterized protein</fullName>
    </submittedName>
</protein>
<sequence>MKEFNDISEMCLQLTFIIQITIIGRDVAKKVKLRSIVWFTYAAEALILVSWLDVFGSILEIAGLATGGRSHDVENLLESLSLTFVLVFRFFYLSLSGGFQRVIIKRKMEFLLYVMVATHESPFVLLEVLTGLTWEFVQGIFMRLLIVSCILINVIHKARRSGRSSFSQ</sequence>
<evidence type="ECO:0000256" key="1">
    <source>
        <dbReference type="SAM" id="Phobius"/>
    </source>
</evidence>
<gene>
    <name evidence="3" type="ORF">PR001_g25421</name>
    <name evidence="2" type="ORF">PR002_g28067</name>
    <name evidence="4" type="ORF">PR003_g26695</name>
</gene>
<dbReference type="EMBL" id="QXFT01003519">
    <property type="protein sequence ID" value="KAE9285035.1"/>
    <property type="molecule type" value="Genomic_DNA"/>
</dbReference>
<dbReference type="OrthoDB" id="127101at2759"/>
<reference evidence="4 6" key="1">
    <citation type="submission" date="2018-08" db="EMBL/GenBank/DDBJ databases">
        <title>Genomic investigation of the strawberry pathogen Phytophthora fragariae indicates pathogenicity is determined by transcriptional variation in three key races.</title>
        <authorList>
            <person name="Adams T.M."/>
            <person name="Armitage A.D."/>
            <person name="Sobczyk M.K."/>
            <person name="Bates H.J."/>
            <person name="Dunwell J.M."/>
            <person name="Nellist C.F."/>
            <person name="Harrison R.J."/>
        </authorList>
    </citation>
    <scope>NUCLEOTIDE SEQUENCE [LARGE SCALE GENOMIC DNA]</scope>
    <source>
        <strain evidence="3 5">SCRP249</strain>
        <strain evidence="2 7">SCRP324</strain>
        <strain evidence="4 6">SCRP333</strain>
    </source>
</reference>
<evidence type="ECO:0000313" key="5">
    <source>
        <dbReference type="Proteomes" id="UP000429607"/>
    </source>
</evidence>
<feature type="transmembrane region" description="Helical" evidence="1">
    <location>
        <begin position="36"/>
        <end position="59"/>
    </location>
</feature>
<proteinExistence type="predicted"/>
<dbReference type="Proteomes" id="UP000435112">
    <property type="component" value="Unassembled WGS sequence"/>
</dbReference>
<evidence type="ECO:0000313" key="4">
    <source>
        <dbReference type="EMBL" id="KAE9285035.1"/>
    </source>
</evidence>
<feature type="transmembrane region" description="Helical" evidence="1">
    <location>
        <begin position="79"/>
        <end position="98"/>
    </location>
</feature>
<comment type="caution">
    <text evidence="4">The sequence shown here is derived from an EMBL/GenBank/DDBJ whole genome shotgun (WGS) entry which is preliminary data.</text>
</comment>
<dbReference type="Proteomes" id="UP000429607">
    <property type="component" value="Unassembled WGS sequence"/>
</dbReference>
<keyword evidence="1" id="KW-0812">Transmembrane</keyword>
<accession>A0A6A4C596</accession>